<gene>
    <name evidence="10" type="ORF">QQX09_00460</name>
</gene>
<comment type="similarity">
    <text evidence="1">Belongs to the peptidase C15 family.</text>
</comment>
<dbReference type="EMBL" id="JAUHPW010000001">
    <property type="protein sequence ID" value="MDN4474319.1"/>
    <property type="molecule type" value="Genomic_DNA"/>
</dbReference>
<dbReference type="PANTHER" id="PTHR23402">
    <property type="entry name" value="PROTEASE FAMILY C15 PYROGLUTAMYL-PEPTIDASE I-RELATED"/>
    <property type="match status" value="1"/>
</dbReference>
<dbReference type="Gene3D" id="3.40.630.20">
    <property type="entry name" value="Peptidase C15, pyroglutamyl peptidase I-like"/>
    <property type="match status" value="1"/>
</dbReference>
<dbReference type="Pfam" id="PF01470">
    <property type="entry name" value="Peptidase_C15"/>
    <property type="match status" value="1"/>
</dbReference>
<evidence type="ECO:0000256" key="2">
    <source>
        <dbReference type="ARBA" id="ARBA00019191"/>
    </source>
</evidence>
<evidence type="ECO:0000313" key="11">
    <source>
        <dbReference type="Proteomes" id="UP001172728"/>
    </source>
</evidence>
<reference evidence="10" key="1">
    <citation type="submission" date="2023-06" db="EMBL/GenBank/DDBJ databases">
        <title>Sysu t00192.</title>
        <authorList>
            <person name="Gao L."/>
            <person name="Fang B.-Z."/>
            <person name="Li W.-J."/>
        </authorList>
    </citation>
    <scope>NUCLEOTIDE SEQUENCE</scope>
    <source>
        <strain evidence="10">SYSU T00192</strain>
    </source>
</reference>
<dbReference type="SUPFAM" id="SSF53182">
    <property type="entry name" value="Pyrrolidone carboxyl peptidase (pyroglutamate aminopeptidase)"/>
    <property type="match status" value="1"/>
</dbReference>
<evidence type="ECO:0000313" key="10">
    <source>
        <dbReference type="EMBL" id="MDN4474319.1"/>
    </source>
</evidence>
<feature type="compositionally biased region" description="Acidic residues" evidence="9">
    <location>
        <begin position="247"/>
        <end position="259"/>
    </location>
</feature>
<evidence type="ECO:0000256" key="5">
    <source>
        <dbReference type="ARBA" id="ARBA00022801"/>
    </source>
</evidence>
<dbReference type="RefSeq" id="WP_301130744.1">
    <property type="nucleotide sequence ID" value="NZ_JAUHPW010000001.1"/>
</dbReference>
<keyword evidence="3" id="KW-0963">Cytoplasm</keyword>
<evidence type="ECO:0000256" key="3">
    <source>
        <dbReference type="ARBA" id="ARBA00022490"/>
    </source>
</evidence>
<protein>
    <recommendedName>
        <fullName evidence="2">Pyrrolidone-carboxylate peptidase</fullName>
    </recommendedName>
    <alternativeName>
        <fullName evidence="7">5-oxoprolyl-peptidase</fullName>
    </alternativeName>
    <alternativeName>
        <fullName evidence="8">Pyroglutamyl-peptidase I</fullName>
    </alternativeName>
</protein>
<keyword evidence="4" id="KW-0645">Protease</keyword>
<keyword evidence="11" id="KW-1185">Reference proteome</keyword>
<dbReference type="InterPro" id="IPR016125">
    <property type="entry name" value="Peptidase_C15-like"/>
</dbReference>
<evidence type="ECO:0000256" key="7">
    <source>
        <dbReference type="ARBA" id="ARBA00030836"/>
    </source>
</evidence>
<dbReference type="InterPro" id="IPR036440">
    <property type="entry name" value="Peptidase_C15-like_sf"/>
</dbReference>
<feature type="region of interest" description="Disordered" evidence="9">
    <location>
        <begin position="222"/>
        <end position="320"/>
    </location>
</feature>
<evidence type="ECO:0000256" key="1">
    <source>
        <dbReference type="ARBA" id="ARBA00006641"/>
    </source>
</evidence>
<comment type="caution">
    <text evidence="10">The sequence shown here is derived from an EMBL/GenBank/DDBJ whole genome shotgun (WGS) entry which is preliminary data.</text>
</comment>
<evidence type="ECO:0000256" key="4">
    <source>
        <dbReference type="ARBA" id="ARBA00022670"/>
    </source>
</evidence>
<sequence length="320" mass="33338">MARVLITAFEPMPGATAEASADAARILAETWHGSAEIVHRDLEPAYKEAARRLRASVAKHLPDVVIVVATAPGTDAVTVERLAVNLDDAAIPDAFGAQPVDVPVVEGAAAALWSTLPAKEIVAALSARGLPARLSLNAGSGLANHVFYVMQRELAEWGVPSGLVQIPATPEMGAPGTALPAEVLAEALRTVVDTVMGEQSEAELEPELDEEDESEATQPFLMPITAPIPGDTPEFGLPVMEAPAPEPEPEPESEPDEVAEPAPASAWSPTSGEMPAVDRSAPDPEADAGKADEPAAAGDEAPAYRHPTWDEIISGTRTDS</sequence>
<dbReference type="PRINTS" id="PR00706">
    <property type="entry name" value="PYROGLUPTASE"/>
</dbReference>
<evidence type="ECO:0000256" key="8">
    <source>
        <dbReference type="ARBA" id="ARBA00031559"/>
    </source>
</evidence>
<evidence type="ECO:0000256" key="9">
    <source>
        <dbReference type="SAM" id="MobiDB-lite"/>
    </source>
</evidence>
<keyword evidence="5" id="KW-0378">Hydrolase</keyword>
<dbReference type="CDD" id="cd00501">
    <property type="entry name" value="Peptidase_C15"/>
    <property type="match status" value="1"/>
</dbReference>
<name>A0ABT8G6I3_9MICO</name>
<evidence type="ECO:0000256" key="6">
    <source>
        <dbReference type="ARBA" id="ARBA00022807"/>
    </source>
</evidence>
<dbReference type="InterPro" id="IPR000816">
    <property type="entry name" value="Peptidase_C15"/>
</dbReference>
<proteinExistence type="inferred from homology"/>
<keyword evidence="6" id="KW-0788">Thiol protease</keyword>
<dbReference type="PANTHER" id="PTHR23402:SF1">
    <property type="entry name" value="PYROGLUTAMYL-PEPTIDASE I"/>
    <property type="match status" value="1"/>
</dbReference>
<dbReference type="Proteomes" id="UP001172728">
    <property type="component" value="Unassembled WGS sequence"/>
</dbReference>
<accession>A0ABT8G6I3</accession>
<organism evidence="10 11">
    <name type="scientific">Demequina litoralis</name>
    <dbReference type="NCBI Taxonomy" id="3051660"/>
    <lineage>
        <taxon>Bacteria</taxon>
        <taxon>Bacillati</taxon>
        <taxon>Actinomycetota</taxon>
        <taxon>Actinomycetes</taxon>
        <taxon>Micrococcales</taxon>
        <taxon>Demequinaceae</taxon>
        <taxon>Demequina</taxon>
    </lineage>
</organism>